<keyword evidence="4" id="KW-0175">Coiled coil</keyword>
<accession>A0A820ZQJ5</accession>
<evidence type="ECO:0000256" key="4">
    <source>
        <dbReference type="ARBA" id="ARBA00023054"/>
    </source>
</evidence>
<evidence type="ECO:0008006" key="8">
    <source>
        <dbReference type="Google" id="ProtNLM"/>
    </source>
</evidence>
<evidence type="ECO:0000256" key="1">
    <source>
        <dbReference type="ARBA" id="ARBA00004245"/>
    </source>
</evidence>
<evidence type="ECO:0000256" key="5">
    <source>
        <dbReference type="ARBA" id="ARBA00023212"/>
    </source>
</evidence>
<keyword evidence="5" id="KW-0206">Cytoskeleton</keyword>
<dbReference type="EMBL" id="CAJOBR010000957">
    <property type="protein sequence ID" value="CAF4564209.1"/>
    <property type="molecule type" value="Genomic_DNA"/>
</dbReference>
<dbReference type="AlphaFoldDB" id="A0A820ZQJ5"/>
<dbReference type="GO" id="GO:0005856">
    <property type="term" value="C:cytoskeleton"/>
    <property type="evidence" value="ECO:0007669"/>
    <property type="project" value="UniProtKB-SubCell"/>
</dbReference>
<protein>
    <recommendedName>
        <fullName evidence="8">BRK1</fullName>
    </recommendedName>
</protein>
<dbReference type="GO" id="GO:0031209">
    <property type="term" value="C:SCAR complex"/>
    <property type="evidence" value="ECO:0007669"/>
    <property type="project" value="InterPro"/>
</dbReference>
<dbReference type="GO" id="GO:0008064">
    <property type="term" value="P:regulation of actin polymerization or depolymerization"/>
    <property type="evidence" value="ECO:0007669"/>
    <property type="project" value="TreeGrafter"/>
</dbReference>
<sequence>DDILLLTTAIKRLVDFLNQFESSCRFRLSTLNEKLTALERHVDYLEARVSKGETLN</sequence>
<evidence type="ECO:0000313" key="7">
    <source>
        <dbReference type="Proteomes" id="UP000663848"/>
    </source>
</evidence>
<comment type="subcellular location">
    <subcellularLocation>
        <location evidence="1">Cytoplasm</location>
        <location evidence="1">Cytoskeleton</location>
    </subcellularLocation>
</comment>
<dbReference type="PANTHER" id="PTHR33668:SF1">
    <property type="entry name" value="PROTEIN BRICK1"/>
    <property type="match status" value="1"/>
</dbReference>
<dbReference type="GO" id="GO:0007015">
    <property type="term" value="P:actin filament organization"/>
    <property type="evidence" value="ECO:0007669"/>
    <property type="project" value="InterPro"/>
</dbReference>
<evidence type="ECO:0000256" key="3">
    <source>
        <dbReference type="ARBA" id="ARBA00022490"/>
    </source>
</evidence>
<evidence type="ECO:0000256" key="2">
    <source>
        <dbReference type="ARBA" id="ARBA00005620"/>
    </source>
</evidence>
<organism evidence="6 7">
    <name type="scientific">Rotaria socialis</name>
    <dbReference type="NCBI Taxonomy" id="392032"/>
    <lineage>
        <taxon>Eukaryota</taxon>
        <taxon>Metazoa</taxon>
        <taxon>Spiralia</taxon>
        <taxon>Gnathifera</taxon>
        <taxon>Rotifera</taxon>
        <taxon>Eurotatoria</taxon>
        <taxon>Bdelloidea</taxon>
        <taxon>Philodinida</taxon>
        <taxon>Philodinidae</taxon>
        <taxon>Rotaria</taxon>
    </lineage>
</organism>
<dbReference type="GO" id="GO:0048870">
    <property type="term" value="P:cell motility"/>
    <property type="evidence" value="ECO:0007669"/>
    <property type="project" value="TreeGrafter"/>
</dbReference>
<keyword evidence="3" id="KW-0963">Cytoplasm</keyword>
<dbReference type="Proteomes" id="UP000663848">
    <property type="component" value="Unassembled WGS sequence"/>
</dbReference>
<gene>
    <name evidence="6" type="ORF">QYT958_LOCUS9184</name>
</gene>
<dbReference type="GO" id="GO:0044877">
    <property type="term" value="F:protein-containing complex binding"/>
    <property type="evidence" value="ECO:0007669"/>
    <property type="project" value="InterPro"/>
</dbReference>
<comment type="caution">
    <text evidence="6">The sequence shown here is derived from an EMBL/GenBank/DDBJ whole genome shotgun (WGS) entry which is preliminary data.</text>
</comment>
<feature type="non-terminal residue" evidence="6">
    <location>
        <position position="1"/>
    </location>
</feature>
<reference evidence="6" key="1">
    <citation type="submission" date="2021-02" db="EMBL/GenBank/DDBJ databases">
        <authorList>
            <person name="Nowell W R."/>
        </authorList>
    </citation>
    <scope>NUCLEOTIDE SEQUENCE</scope>
</reference>
<evidence type="ECO:0000313" key="6">
    <source>
        <dbReference type="EMBL" id="CAF4564209.1"/>
    </source>
</evidence>
<dbReference type="Gene3D" id="1.20.5.110">
    <property type="match status" value="1"/>
</dbReference>
<comment type="similarity">
    <text evidence="2">Belongs to the BRK1 family.</text>
</comment>
<dbReference type="PANTHER" id="PTHR33668">
    <property type="entry name" value="PROTEIN BRICK1"/>
    <property type="match status" value="1"/>
</dbReference>
<proteinExistence type="inferred from homology"/>
<dbReference type="InterPro" id="IPR033378">
    <property type="entry name" value="BRICK1"/>
</dbReference>
<name>A0A820ZQJ5_9BILA</name>